<keyword evidence="4" id="KW-1185">Reference proteome</keyword>
<organism evidence="3 4">
    <name type="scientific">Halioxenophilus aromaticivorans</name>
    <dbReference type="NCBI Taxonomy" id="1306992"/>
    <lineage>
        <taxon>Bacteria</taxon>
        <taxon>Pseudomonadati</taxon>
        <taxon>Pseudomonadota</taxon>
        <taxon>Gammaproteobacteria</taxon>
        <taxon>Alteromonadales</taxon>
        <taxon>Alteromonadaceae</taxon>
        <taxon>Halioxenophilus</taxon>
    </lineage>
</organism>
<proteinExistence type="predicted"/>
<evidence type="ECO:0000313" key="3">
    <source>
        <dbReference type="EMBL" id="GAA4932976.1"/>
    </source>
</evidence>
<gene>
    <name evidence="3" type="ORF">GCM10025791_07000</name>
</gene>
<dbReference type="PANTHER" id="PTHR13847:SF287">
    <property type="entry name" value="FAD-DEPENDENT OXIDOREDUCTASE DOMAIN-CONTAINING PROTEIN 1"/>
    <property type="match status" value="1"/>
</dbReference>
<dbReference type="Gene3D" id="3.50.50.60">
    <property type="entry name" value="FAD/NAD(P)-binding domain"/>
    <property type="match status" value="1"/>
</dbReference>
<dbReference type="PANTHER" id="PTHR13847">
    <property type="entry name" value="SARCOSINE DEHYDROGENASE-RELATED"/>
    <property type="match status" value="1"/>
</dbReference>
<dbReference type="AlphaFoldDB" id="A0AAV3TZI7"/>
<dbReference type="Gene3D" id="3.30.9.10">
    <property type="entry name" value="D-Amino Acid Oxidase, subunit A, domain 2"/>
    <property type="match status" value="1"/>
</dbReference>
<dbReference type="InterPro" id="IPR036188">
    <property type="entry name" value="FAD/NAD-bd_sf"/>
</dbReference>
<reference evidence="4" key="1">
    <citation type="journal article" date="2019" name="Int. J. Syst. Evol. Microbiol.">
        <title>The Global Catalogue of Microorganisms (GCM) 10K type strain sequencing project: providing services to taxonomists for standard genome sequencing and annotation.</title>
        <authorList>
            <consortium name="The Broad Institute Genomics Platform"/>
            <consortium name="The Broad Institute Genome Sequencing Center for Infectious Disease"/>
            <person name="Wu L."/>
            <person name="Ma J."/>
        </authorList>
    </citation>
    <scope>NUCLEOTIDE SEQUENCE [LARGE SCALE GENOMIC DNA]</scope>
    <source>
        <strain evidence="4">JCM 19134</strain>
    </source>
</reference>
<evidence type="ECO:0000259" key="2">
    <source>
        <dbReference type="Pfam" id="PF01266"/>
    </source>
</evidence>
<dbReference type="SUPFAM" id="SSF51905">
    <property type="entry name" value="FAD/NAD(P)-binding domain"/>
    <property type="match status" value="1"/>
</dbReference>
<dbReference type="Proteomes" id="UP001409585">
    <property type="component" value="Unassembled WGS sequence"/>
</dbReference>
<dbReference type="Pfam" id="PF01266">
    <property type="entry name" value="DAO"/>
    <property type="match status" value="1"/>
</dbReference>
<accession>A0AAV3TZI7</accession>
<sequence length="396" mass="42571">MQKADVAIVGAGIIGCACAYYLARAGLSVVVIDRDQINSGASGRNAGSLHFQLEYRLIQNQEALHTQLPHLIPLTLAAIEQWKSLDKELGADIGLGMSGGMMLAETSQQVSILERKAEVENKYGLAVTLLDKNQTLAKAPYLSDSINAALFCEFEGHCNPRLLTPAFSRAAAELGVDFSVESLVQRVDRRSGKWHLQVQKENTTSTVVVEHVVNAAGAWAHEFGLKANVHLPIFPVPLMMSVTESTPKFLNYLIQHVGQKLSLKQVADGNVLIGGGWSSRLKGDGIAKTVAREADIELSQLKANLRVASNTIPALKKLNLLRTWTGITGVTADQLPLVGGIKAAPGMHVAAGGSGFTYGPIYAKLLSESILTGREPELIAPYSPNRFSHINMFMGA</sequence>
<dbReference type="GO" id="GO:0016491">
    <property type="term" value="F:oxidoreductase activity"/>
    <property type="evidence" value="ECO:0007669"/>
    <property type="project" value="UniProtKB-KW"/>
</dbReference>
<name>A0AAV3TZI7_9ALTE</name>
<protein>
    <submittedName>
        <fullName evidence="3">FAD-binding oxidoreductase</fullName>
    </submittedName>
</protein>
<keyword evidence="1" id="KW-0560">Oxidoreductase</keyword>
<dbReference type="InterPro" id="IPR006076">
    <property type="entry name" value="FAD-dep_OxRdtase"/>
</dbReference>
<evidence type="ECO:0000313" key="4">
    <source>
        <dbReference type="Proteomes" id="UP001409585"/>
    </source>
</evidence>
<dbReference type="RefSeq" id="WP_345417127.1">
    <property type="nucleotide sequence ID" value="NZ_AP031496.1"/>
</dbReference>
<dbReference type="GO" id="GO:0005737">
    <property type="term" value="C:cytoplasm"/>
    <property type="evidence" value="ECO:0007669"/>
    <property type="project" value="TreeGrafter"/>
</dbReference>
<feature type="domain" description="FAD dependent oxidoreductase" evidence="2">
    <location>
        <begin position="5"/>
        <end position="368"/>
    </location>
</feature>
<evidence type="ECO:0000256" key="1">
    <source>
        <dbReference type="ARBA" id="ARBA00023002"/>
    </source>
</evidence>
<dbReference type="PROSITE" id="PS51257">
    <property type="entry name" value="PROKAR_LIPOPROTEIN"/>
    <property type="match status" value="1"/>
</dbReference>
<dbReference type="EMBL" id="BAABLX010000006">
    <property type="protein sequence ID" value="GAA4932976.1"/>
    <property type="molecule type" value="Genomic_DNA"/>
</dbReference>
<comment type="caution">
    <text evidence="3">The sequence shown here is derived from an EMBL/GenBank/DDBJ whole genome shotgun (WGS) entry which is preliminary data.</text>
</comment>